<protein>
    <submittedName>
        <fullName evidence="2">Oidioi.mRNA.OKI2018_I69.chr2.g5891.t1.cds</fullName>
    </submittedName>
</protein>
<reference evidence="2 3" key="1">
    <citation type="submission" date="2021-04" db="EMBL/GenBank/DDBJ databases">
        <authorList>
            <person name="Bliznina A."/>
        </authorList>
    </citation>
    <scope>NUCLEOTIDE SEQUENCE [LARGE SCALE GENOMIC DNA]</scope>
</reference>
<evidence type="ECO:0000256" key="1">
    <source>
        <dbReference type="SAM" id="MobiDB-lite"/>
    </source>
</evidence>
<name>A0ABN7T8A9_OIKDI</name>
<feature type="compositionally biased region" description="Basic and acidic residues" evidence="1">
    <location>
        <begin position="161"/>
        <end position="174"/>
    </location>
</feature>
<dbReference type="PANTHER" id="PTHR13138">
    <property type="entry name" value="PROTEIN LIN1"/>
    <property type="match status" value="1"/>
</dbReference>
<dbReference type="InterPro" id="IPR035445">
    <property type="entry name" value="GYF-like_dom_sf"/>
</dbReference>
<feature type="compositionally biased region" description="Basic and acidic residues" evidence="1">
    <location>
        <begin position="13"/>
        <end position="32"/>
    </location>
</feature>
<dbReference type="PANTHER" id="PTHR13138:SF3">
    <property type="entry name" value="CD2 ANTIGEN CYTOPLASMIC TAIL-BINDING PROTEIN 2"/>
    <property type="match status" value="1"/>
</dbReference>
<feature type="region of interest" description="Disordered" evidence="1">
    <location>
        <begin position="161"/>
        <end position="183"/>
    </location>
</feature>
<sequence length="383" mass="44208">MGKRKSVSFGEPQVKEFTRDEVEGSKKEDAPAKIRRNNRVIENTDFDFGTADQRAENQNFVNEKGTRMKTGLHTIDSDDEEENAQNEKKLKYKKLDIEKVQGLEADTYHDNLDEDGNMITGFNLKDEEEEGEFDSTGQFHFKKRDDRDEWLDTVDWKKIKNKEKEEESTKMEEDAKPDEDEKLSEREILEKIVAKMNPKETVTKCLQRLGSGASASNIPAWKQKRLDKLAKRKAAAKGQNASTSKYEVKEEVNKEEVAQLTNLVDQLSRRGYYDIYTDTYEKIKHKISSMPADEDDVLDMFGEAIEGGKSIAEQATAEVGLSDSDTKWEYKFKDKDDDIKGPLSTQEMERLKDTHKQAADIFCRRTNSGNTWYSIKRVDFDLW</sequence>
<feature type="region of interest" description="Disordered" evidence="1">
    <location>
        <begin position="1"/>
        <end position="87"/>
    </location>
</feature>
<proteinExistence type="predicted"/>
<evidence type="ECO:0000313" key="2">
    <source>
        <dbReference type="EMBL" id="CAG5111602.1"/>
    </source>
</evidence>
<gene>
    <name evidence="2" type="ORF">OKIOD_LOCUS14656</name>
</gene>
<dbReference type="Proteomes" id="UP001158576">
    <property type="component" value="Chromosome 2"/>
</dbReference>
<accession>A0ABN7T8A9</accession>
<dbReference type="InterPro" id="IPR039905">
    <property type="entry name" value="CD2BP2/Lin1"/>
</dbReference>
<dbReference type="Gene3D" id="3.30.1490.40">
    <property type="match status" value="1"/>
</dbReference>
<dbReference type="EMBL" id="OU015567">
    <property type="protein sequence ID" value="CAG5111602.1"/>
    <property type="molecule type" value="Genomic_DNA"/>
</dbReference>
<keyword evidence="3" id="KW-1185">Reference proteome</keyword>
<evidence type="ECO:0000313" key="3">
    <source>
        <dbReference type="Proteomes" id="UP001158576"/>
    </source>
</evidence>
<organism evidence="2 3">
    <name type="scientific">Oikopleura dioica</name>
    <name type="common">Tunicate</name>
    <dbReference type="NCBI Taxonomy" id="34765"/>
    <lineage>
        <taxon>Eukaryota</taxon>
        <taxon>Metazoa</taxon>
        <taxon>Chordata</taxon>
        <taxon>Tunicata</taxon>
        <taxon>Appendicularia</taxon>
        <taxon>Copelata</taxon>
        <taxon>Oikopleuridae</taxon>
        <taxon>Oikopleura</taxon>
    </lineage>
</organism>